<sequence length="465" mass="53973">MTGPPSSSYPGQVPPPAAVISPENEEKSSGFDRNFAGFVLRRPAAIFGDPGETLPKFWQKVSCPKSSLVKEDIVLRSEPGVGVMPGSPQGSSRVLGNSGRVLSIRATSFMENRVQQASVDGIQKEHRHKLNPDKDLVVNNDGIIIQYEFNYDSSHIYSSGKIYFKDGKEREARFFKFEKSEEDLAKKIFTLTSKFVNYKGVGVLKPHFLTYYEPQNIWILCTEKFDHLLSEIKMDVEDRVDGDSWWLDSIWDLLQTIKDIHSHMLFHNGLNQTDNYVVVSDKIKIINIQSSFEDLEDPEDLSNIRVLRTNDLKAFRNMLKEKIMLPGDSWLDRDAFFDFFDYEEFTYPLFVEKLASHPFLLTPAERMKCFYSIHDSANESKFKRILDGRAFHQYRKWNRKDMVREFQEVYYHSNSKYDGESVWDLVEFLKDVYVHHNPRDLTLEAADAEVKRLYPNFLEKIHAIV</sequence>
<reference evidence="2 3" key="1">
    <citation type="submission" date="2020-05" db="EMBL/GenBank/DDBJ databases">
        <authorList>
            <person name="Campoy J."/>
            <person name="Schneeberger K."/>
            <person name="Spophaly S."/>
        </authorList>
    </citation>
    <scope>NUCLEOTIDE SEQUENCE [LARGE SCALE GENOMIC DNA]</scope>
    <source>
        <strain evidence="2">PruArmRojPasFocal</strain>
    </source>
</reference>
<feature type="compositionally biased region" description="Polar residues" evidence="1">
    <location>
        <begin position="1"/>
        <end position="10"/>
    </location>
</feature>
<gene>
    <name evidence="2" type="ORF">CURHAP_LOCUS46139</name>
</gene>
<protein>
    <submittedName>
        <fullName evidence="2">Uncharacterized protein</fullName>
    </submittedName>
</protein>
<feature type="region of interest" description="Disordered" evidence="1">
    <location>
        <begin position="1"/>
        <end position="29"/>
    </location>
</feature>
<proteinExistence type="predicted"/>
<dbReference type="EMBL" id="CAEKDK010000007">
    <property type="protein sequence ID" value="CAB4288056.1"/>
    <property type="molecule type" value="Genomic_DNA"/>
</dbReference>
<dbReference type="Proteomes" id="UP000507222">
    <property type="component" value="Unassembled WGS sequence"/>
</dbReference>
<dbReference type="AlphaFoldDB" id="A0A6J5VGR2"/>
<evidence type="ECO:0000313" key="2">
    <source>
        <dbReference type="EMBL" id="CAB4288056.1"/>
    </source>
</evidence>
<name>A0A6J5VGR2_PRUAR</name>
<accession>A0A6J5VGR2</accession>
<evidence type="ECO:0000256" key="1">
    <source>
        <dbReference type="SAM" id="MobiDB-lite"/>
    </source>
</evidence>
<evidence type="ECO:0000313" key="3">
    <source>
        <dbReference type="Proteomes" id="UP000507222"/>
    </source>
</evidence>
<organism evidence="2 3">
    <name type="scientific">Prunus armeniaca</name>
    <name type="common">Apricot</name>
    <name type="synonym">Armeniaca vulgaris</name>
    <dbReference type="NCBI Taxonomy" id="36596"/>
    <lineage>
        <taxon>Eukaryota</taxon>
        <taxon>Viridiplantae</taxon>
        <taxon>Streptophyta</taxon>
        <taxon>Embryophyta</taxon>
        <taxon>Tracheophyta</taxon>
        <taxon>Spermatophyta</taxon>
        <taxon>Magnoliopsida</taxon>
        <taxon>eudicotyledons</taxon>
        <taxon>Gunneridae</taxon>
        <taxon>Pentapetalae</taxon>
        <taxon>rosids</taxon>
        <taxon>fabids</taxon>
        <taxon>Rosales</taxon>
        <taxon>Rosaceae</taxon>
        <taxon>Amygdaloideae</taxon>
        <taxon>Amygdaleae</taxon>
        <taxon>Prunus</taxon>
    </lineage>
</organism>